<evidence type="ECO:0000256" key="9">
    <source>
        <dbReference type="PIRSR" id="PIRSR600101-1"/>
    </source>
</evidence>
<comment type="catalytic activity">
    <reaction evidence="8 11">
        <text>an N-terminal (5-L-glutamyl)-[peptide] + an alpha-amino acid = 5-L-glutamyl amino acid + an N-terminal L-alpha-aminoacyl-[peptide]</text>
        <dbReference type="Rhea" id="RHEA:23904"/>
        <dbReference type="Rhea" id="RHEA-COMP:9780"/>
        <dbReference type="Rhea" id="RHEA-COMP:9795"/>
        <dbReference type="ChEBI" id="CHEBI:77644"/>
        <dbReference type="ChEBI" id="CHEBI:78597"/>
        <dbReference type="ChEBI" id="CHEBI:78599"/>
        <dbReference type="ChEBI" id="CHEBI:78608"/>
        <dbReference type="EC" id="2.3.2.2"/>
    </reaction>
</comment>
<dbReference type="PANTHER" id="PTHR43199">
    <property type="entry name" value="GLUTATHIONE HYDROLASE"/>
    <property type="match status" value="1"/>
</dbReference>
<dbReference type="InterPro" id="IPR029055">
    <property type="entry name" value="Ntn_hydrolases_N"/>
</dbReference>
<comment type="caution">
    <text evidence="13">The sequence shown here is derived from an EMBL/GenBank/DDBJ whole genome shotgun (WGS) entry which is preliminary data.</text>
</comment>
<gene>
    <name evidence="13" type="primary">ggt</name>
    <name evidence="13" type="ORF">DBW97_02650</name>
</gene>
<dbReference type="GO" id="GO:0006751">
    <property type="term" value="P:glutathione catabolic process"/>
    <property type="evidence" value="ECO:0007669"/>
    <property type="project" value="UniProtKB-UniRule"/>
</dbReference>
<dbReference type="EMBL" id="QOPD01000003">
    <property type="protein sequence ID" value="RCL38420.1"/>
    <property type="molecule type" value="Genomic_DNA"/>
</dbReference>
<evidence type="ECO:0000256" key="12">
    <source>
        <dbReference type="SAM" id="SignalP"/>
    </source>
</evidence>
<comment type="PTM">
    <text evidence="11">Cleaved by autocatalysis into a large and a small subunit.</text>
</comment>
<dbReference type="Gene3D" id="1.10.246.130">
    <property type="match status" value="1"/>
</dbReference>
<dbReference type="Proteomes" id="UP000252147">
    <property type="component" value="Unassembled WGS sequence"/>
</dbReference>
<dbReference type="PRINTS" id="PR01210">
    <property type="entry name" value="GGTRANSPTASE"/>
</dbReference>
<evidence type="ECO:0000256" key="10">
    <source>
        <dbReference type="PIRSR" id="PIRSR600101-2"/>
    </source>
</evidence>
<evidence type="ECO:0000256" key="6">
    <source>
        <dbReference type="ARBA" id="ARBA00023145"/>
    </source>
</evidence>
<keyword evidence="4 11" id="KW-0808">Transferase</keyword>
<keyword evidence="7 11" id="KW-0012">Acyltransferase</keyword>
<comment type="similarity">
    <text evidence="3 11">Belongs to the gamma-glutamyltransferase family.</text>
</comment>
<dbReference type="InterPro" id="IPR043138">
    <property type="entry name" value="GGT_lsub"/>
</dbReference>
<keyword evidence="12" id="KW-0732">Signal</keyword>
<feature type="binding site" evidence="10">
    <location>
        <position position="99"/>
    </location>
    <ligand>
        <name>L-glutamate</name>
        <dbReference type="ChEBI" id="CHEBI:29985"/>
    </ligand>
</feature>
<dbReference type="EC" id="3.4.19.13" evidence="11"/>
<comment type="catalytic activity">
    <reaction evidence="2 11">
        <text>glutathione + H2O = L-cysteinylglycine + L-glutamate</text>
        <dbReference type="Rhea" id="RHEA:28807"/>
        <dbReference type="ChEBI" id="CHEBI:15377"/>
        <dbReference type="ChEBI" id="CHEBI:29985"/>
        <dbReference type="ChEBI" id="CHEBI:57925"/>
        <dbReference type="ChEBI" id="CHEBI:61694"/>
        <dbReference type="EC" id="3.4.19.13"/>
    </reaction>
</comment>
<dbReference type="Pfam" id="PF01019">
    <property type="entry name" value="G_glu_transpept"/>
    <property type="match status" value="1"/>
</dbReference>
<evidence type="ECO:0000256" key="1">
    <source>
        <dbReference type="ARBA" id="ARBA00001049"/>
    </source>
</evidence>
<feature type="chain" id="PRO_5016861250" description="Glutathione hydrolase proenzyme" evidence="12">
    <location>
        <begin position="19"/>
        <end position="567"/>
    </location>
</feature>
<accession>A0A368BMA2</accession>
<feature type="binding site" evidence="10">
    <location>
        <position position="471"/>
    </location>
    <ligand>
        <name>L-glutamate</name>
        <dbReference type="ChEBI" id="CHEBI:29985"/>
    </ligand>
</feature>
<dbReference type="NCBIfam" id="TIGR00066">
    <property type="entry name" value="g_glut_trans"/>
    <property type="match status" value="1"/>
</dbReference>
<dbReference type="GO" id="GO:0006750">
    <property type="term" value="P:glutathione biosynthetic process"/>
    <property type="evidence" value="ECO:0007669"/>
    <property type="project" value="UniProtKB-KW"/>
</dbReference>
<evidence type="ECO:0000256" key="8">
    <source>
        <dbReference type="ARBA" id="ARBA00047417"/>
    </source>
</evidence>
<comment type="catalytic activity">
    <reaction evidence="1 11">
        <text>an S-substituted glutathione + H2O = an S-substituted L-cysteinylglycine + L-glutamate</text>
        <dbReference type="Rhea" id="RHEA:59468"/>
        <dbReference type="ChEBI" id="CHEBI:15377"/>
        <dbReference type="ChEBI" id="CHEBI:29985"/>
        <dbReference type="ChEBI" id="CHEBI:90779"/>
        <dbReference type="ChEBI" id="CHEBI:143103"/>
        <dbReference type="EC" id="3.4.19.13"/>
    </reaction>
</comment>
<dbReference type="InterPro" id="IPR043137">
    <property type="entry name" value="GGT_ssub_C"/>
</dbReference>
<evidence type="ECO:0000256" key="2">
    <source>
        <dbReference type="ARBA" id="ARBA00001089"/>
    </source>
</evidence>
<name>A0A368BMA2_9GAMM</name>
<organism evidence="13 14">
    <name type="scientific">SAR86 cluster bacterium</name>
    <dbReference type="NCBI Taxonomy" id="2030880"/>
    <lineage>
        <taxon>Bacteria</taxon>
        <taxon>Pseudomonadati</taxon>
        <taxon>Pseudomonadota</taxon>
        <taxon>Gammaproteobacteria</taxon>
        <taxon>SAR86 cluster</taxon>
    </lineage>
</organism>
<proteinExistence type="inferred from homology"/>
<feature type="signal peptide" evidence="12">
    <location>
        <begin position="1"/>
        <end position="18"/>
    </location>
</feature>
<evidence type="ECO:0000256" key="7">
    <source>
        <dbReference type="ARBA" id="ARBA00023315"/>
    </source>
</evidence>
<dbReference type="EC" id="2.3.2.2" evidence="11"/>
<keyword evidence="11" id="KW-0317">Glutathione biosynthesis</keyword>
<dbReference type="AlphaFoldDB" id="A0A368BMA2"/>
<dbReference type="UniPathway" id="UPA00204"/>
<dbReference type="PANTHER" id="PTHR43199:SF1">
    <property type="entry name" value="GLUTATHIONE HYDROLASE PROENZYME"/>
    <property type="match status" value="1"/>
</dbReference>
<dbReference type="GO" id="GO:0036374">
    <property type="term" value="F:glutathione hydrolase activity"/>
    <property type="evidence" value="ECO:0007669"/>
    <property type="project" value="UniProtKB-UniRule"/>
</dbReference>
<dbReference type="InterPro" id="IPR000101">
    <property type="entry name" value="GGT_peptidase"/>
</dbReference>
<feature type="active site" description="Nucleophile" evidence="9">
    <location>
        <position position="377"/>
    </location>
</feature>
<feature type="binding site" evidence="10">
    <location>
        <begin position="448"/>
        <end position="449"/>
    </location>
    <ligand>
        <name>L-glutamate</name>
        <dbReference type="ChEBI" id="CHEBI:29985"/>
    </ligand>
</feature>
<dbReference type="GO" id="GO:0103068">
    <property type="term" value="F:leukotriene C4 gamma-glutamyl transferase activity"/>
    <property type="evidence" value="ECO:0007669"/>
    <property type="project" value="UniProtKB-EC"/>
</dbReference>
<evidence type="ECO:0000313" key="14">
    <source>
        <dbReference type="Proteomes" id="UP000252147"/>
    </source>
</evidence>
<evidence type="ECO:0000256" key="3">
    <source>
        <dbReference type="ARBA" id="ARBA00009381"/>
    </source>
</evidence>
<evidence type="ECO:0000256" key="4">
    <source>
        <dbReference type="ARBA" id="ARBA00022679"/>
    </source>
</evidence>
<keyword evidence="6 11" id="KW-0865">Zymogen</keyword>
<evidence type="ECO:0000256" key="5">
    <source>
        <dbReference type="ARBA" id="ARBA00022801"/>
    </source>
</evidence>
<protein>
    <recommendedName>
        <fullName evidence="11">Glutathione hydrolase proenzyme</fullName>
        <ecNumber evidence="11">2.3.2.2</ecNumber>
        <ecNumber evidence="11">3.4.19.13</ecNumber>
    </recommendedName>
    <component>
        <recommendedName>
            <fullName evidence="11">Glutathione hydrolase large chain</fullName>
        </recommendedName>
    </component>
    <component>
        <recommendedName>
            <fullName evidence="11">Glutathione hydrolase small chain</fullName>
        </recommendedName>
    </component>
</protein>
<dbReference type="Gene3D" id="3.60.20.40">
    <property type="match status" value="1"/>
</dbReference>
<comment type="pathway">
    <text evidence="11">Sulfur metabolism; glutathione metabolism.</text>
</comment>
<evidence type="ECO:0000256" key="11">
    <source>
        <dbReference type="RuleBase" id="RU368036"/>
    </source>
</evidence>
<reference evidence="13 14" key="1">
    <citation type="journal article" date="2018" name="Microbiome">
        <title>Fine metagenomic profile of the Mediterranean stratified and mixed water columns revealed by assembly and recruitment.</title>
        <authorList>
            <person name="Haro-Moreno J.M."/>
            <person name="Lopez-Perez M."/>
            <person name="De La Torre J.R."/>
            <person name="Picazo A."/>
            <person name="Camacho A."/>
            <person name="Rodriguez-Valera F."/>
        </authorList>
    </citation>
    <scope>NUCLEOTIDE SEQUENCE [LARGE SCALE GENOMIC DNA]</scope>
    <source>
        <strain evidence="13">MED-G83</strain>
    </source>
</reference>
<evidence type="ECO:0000313" key="13">
    <source>
        <dbReference type="EMBL" id="RCL38420.1"/>
    </source>
</evidence>
<sequence length="567" mass="62828">MRLALVLFLSFNVFTASYLDYPHPYHPTQSDKGMVVSQNYLSSDIGADILSQGGNAIDAAVAVGFSLTATLPRAGNIGGGGFMLIYDAKNDVTVALDFRSMAPELASPEVYLDKSLNTHDYNQTRRSYKAIAVPGTVAGLIKAHETYGSMPLVQLIQPTIDLLNAGVPITQDLYWAMQDTEFLTLDDESKNIYLNDKAVIGGKIFNEDLIRTLELIQKNGRDGFYKGETAEKIEQAMIANGGLIRKPDLEQYKVEFTEPISIEYRDNKIFTMGAPSGGGVAILTSLNVLENFDLTNFQPNSAKYTHLLAEAMKYGQQSRSKYIGDPRFNEIPMEKLLSKEYAKLKSKNIKLKRATNVDKLTSRTHDLDKKYVESKDTTHYSIIDEEGNAVSVTYTLGYSFGSGVTIEGTGILGNNQMNNFAHEYGRNDSLRRSSSPANKLEPFKRPMSTMAPLIIFDKNNEIKLITGSPGGSQIPNINLQVVLNVLDFNLDIGEATMTPRIHQDSQNNNLLIEKTINEDTKRILTLYGHTIEISDTIGSTQSIHVIDGKNYGYADLRRPNAKVSIQQ</sequence>
<comment type="subunit">
    <text evidence="11">This enzyme consists of two polypeptide chains, which are synthesized in precursor form from a single polypeptide.</text>
</comment>
<dbReference type="InterPro" id="IPR051792">
    <property type="entry name" value="GGT_bact"/>
</dbReference>
<keyword evidence="5 11" id="KW-0378">Hydrolase</keyword>
<dbReference type="SUPFAM" id="SSF56235">
    <property type="entry name" value="N-terminal nucleophile aminohydrolases (Ntn hydrolases)"/>
    <property type="match status" value="1"/>
</dbReference>